<dbReference type="Proteomes" id="UP000265566">
    <property type="component" value="Chromosome 3"/>
</dbReference>
<feature type="compositionally biased region" description="Pro residues" evidence="1">
    <location>
        <begin position="53"/>
        <end position="66"/>
    </location>
</feature>
<accession>A0A396IQD5</accession>
<protein>
    <submittedName>
        <fullName evidence="2">Uncharacterized protein</fullName>
    </submittedName>
</protein>
<gene>
    <name evidence="2" type="ORF">MtrunA17_Chr3g0096961</name>
</gene>
<feature type="region of interest" description="Disordered" evidence="1">
    <location>
        <begin position="31"/>
        <end position="72"/>
    </location>
</feature>
<sequence length="94" mass="10560">MFYLPEDEAEDEKVVGDVEVPEDVVADYMGAKSVIPEGEPEPQTQRRRRRVPQLPPYPVGDPPYPGGPETTSLLSDYARHVENHLLVNHHNVSV</sequence>
<organism evidence="2">
    <name type="scientific">Medicago truncatula</name>
    <name type="common">Barrel medic</name>
    <name type="synonym">Medicago tribuloides</name>
    <dbReference type="NCBI Taxonomy" id="3880"/>
    <lineage>
        <taxon>Eukaryota</taxon>
        <taxon>Viridiplantae</taxon>
        <taxon>Streptophyta</taxon>
        <taxon>Embryophyta</taxon>
        <taxon>Tracheophyta</taxon>
        <taxon>Spermatophyta</taxon>
        <taxon>Magnoliopsida</taxon>
        <taxon>eudicotyledons</taxon>
        <taxon>Gunneridae</taxon>
        <taxon>Pentapetalae</taxon>
        <taxon>rosids</taxon>
        <taxon>fabids</taxon>
        <taxon>Fabales</taxon>
        <taxon>Fabaceae</taxon>
        <taxon>Papilionoideae</taxon>
        <taxon>50 kb inversion clade</taxon>
        <taxon>NPAAA clade</taxon>
        <taxon>Hologalegina</taxon>
        <taxon>IRL clade</taxon>
        <taxon>Trifolieae</taxon>
        <taxon>Medicago</taxon>
    </lineage>
</organism>
<dbReference type="AlphaFoldDB" id="A0A396IQD5"/>
<evidence type="ECO:0000313" key="2">
    <source>
        <dbReference type="EMBL" id="RHN66911.1"/>
    </source>
</evidence>
<dbReference type="Gramene" id="rna15032">
    <property type="protein sequence ID" value="RHN66911.1"/>
    <property type="gene ID" value="gene15032"/>
</dbReference>
<proteinExistence type="predicted"/>
<reference evidence="2" key="1">
    <citation type="journal article" date="2018" name="Nat. Plants">
        <title>Whole-genome landscape of Medicago truncatula symbiotic genes.</title>
        <authorList>
            <person name="Pecrix Y."/>
            <person name="Gamas P."/>
            <person name="Carrere S."/>
        </authorList>
    </citation>
    <scope>NUCLEOTIDE SEQUENCE</scope>
    <source>
        <tissue evidence="2">Leaves</tissue>
    </source>
</reference>
<name>A0A396IQD5_MEDTR</name>
<comment type="caution">
    <text evidence="2">The sequence shown here is derived from an EMBL/GenBank/DDBJ whole genome shotgun (WGS) entry which is preliminary data.</text>
</comment>
<dbReference type="EMBL" id="PSQE01000003">
    <property type="protein sequence ID" value="RHN66911.1"/>
    <property type="molecule type" value="Genomic_DNA"/>
</dbReference>
<evidence type="ECO:0000256" key="1">
    <source>
        <dbReference type="SAM" id="MobiDB-lite"/>
    </source>
</evidence>